<dbReference type="PANTHER" id="PTHR43032:SF3">
    <property type="entry name" value="PROTEIN-METHIONINE-SULFOXIDE REDUCTASE CATALYTIC SUBUNIT MSRP"/>
    <property type="match status" value="1"/>
</dbReference>
<feature type="binding site" evidence="5">
    <location>
        <position position="222"/>
    </location>
    <ligand>
        <name>Mo-molybdopterin</name>
        <dbReference type="ChEBI" id="CHEBI:71302"/>
    </ligand>
</feature>
<dbReference type="EMBL" id="QRDW01000006">
    <property type="protein sequence ID" value="RED49076.1"/>
    <property type="molecule type" value="Genomic_DNA"/>
</dbReference>
<protein>
    <recommendedName>
        <fullName evidence="5">Protein-methionine-sulfoxide reductase catalytic subunit MsrP</fullName>
        <ecNumber evidence="5">1.8.5.-</ecNumber>
    </recommendedName>
</protein>
<name>A0A3D9HJI4_9PROT</name>
<comment type="function">
    <text evidence="5">Part of the MsrPQ system that repairs oxidized periplasmic proteins containing methionine sulfoxide residues (Met-O), using respiratory chain electrons. Thus protects these proteins from oxidative-stress damage caused by reactive species of oxygen and chlorine generated by the host defense mechanisms. MsrPQ is essential for the maintenance of envelope integrity under bleach stress, rescuing a wide series of structurally unrelated periplasmic proteins from methionine oxidation. The catalytic subunit MsrP is non-stereospecific, being able to reduce both (R-) and (S-) diastereoisomers of methionine sulfoxide.</text>
</comment>
<reference evidence="7 8" key="1">
    <citation type="submission" date="2018-07" db="EMBL/GenBank/DDBJ databases">
        <title>Genomic Encyclopedia of Type Strains, Phase III (KMG-III): the genomes of soil and plant-associated and newly described type strains.</title>
        <authorList>
            <person name="Whitman W."/>
        </authorList>
    </citation>
    <scope>NUCLEOTIDE SEQUENCE [LARGE SCALE GENOMIC DNA]</scope>
    <source>
        <strain evidence="7 8">CECT 8488</strain>
    </source>
</reference>
<dbReference type="Proteomes" id="UP000256845">
    <property type="component" value="Unassembled WGS sequence"/>
</dbReference>
<feature type="domain" description="Oxidoreductase molybdopterin-binding" evidence="6">
    <location>
        <begin position="100"/>
        <end position="256"/>
    </location>
</feature>
<dbReference type="OrthoDB" id="9795587at2"/>
<feature type="binding site" evidence="5">
    <location>
        <position position="227"/>
    </location>
    <ligand>
        <name>Mo-molybdopterin</name>
        <dbReference type="ChEBI" id="CHEBI:71302"/>
    </ligand>
</feature>
<feature type="binding site" evidence="5">
    <location>
        <position position="174"/>
    </location>
    <ligand>
        <name>Mo-molybdopterin</name>
        <dbReference type="ChEBI" id="CHEBI:71302"/>
    </ligand>
</feature>
<evidence type="ECO:0000256" key="5">
    <source>
        <dbReference type="HAMAP-Rule" id="MF_01206"/>
    </source>
</evidence>
<dbReference type="GO" id="GO:0030091">
    <property type="term" value="P:protein repair"/>
    <property type="evidence" value="ECO:0007669"/>
    <property type="project" value="UniProtKB-UniRule"/>
</dbReference>
<keyword evidence="8" id="KW-1185">Reference proteome</keyword>
<dbReference type="Gene3D" id="3.90.420.10">
    <property type="entry name" value="Oxidoreductase, molybdopterin-binding domain"/>
    <property type="match status" value="1"/>
</dbReference>
<comment type="subunit">
    <text evidence="5">Heterodimer of a catalytic subunit (MsrP) and a heme-binding subunit (MsrQ).</text>
</comment>
<feature type="binding site" evidence="5">
    <location>
        <position position="81"/>
    </location>
    <ligand>
        <name>Mo-molybdopterin</name>
        <dbReference type="ChEBI" id="CHEBI:71302"/>
    </ligand>
</feature>
<evidence type="ECO:0000256" key="4">
    <source>
        <dbReference type="ARBA" id="ARBA00023002"/>
    </source>
</evidence>
<dbReference type="SUPFAM" id="SSF56524">
    <property type="entry name" value="Oxidoreductase molybdopterin-binding domain"/>
    <property type="match status" value="1"/>
</dbReference>
<comment type="PTM">
    <text evidence="5">Predicted to be exported by the Tat system. The position of the signal peptide cleavage has not been experimentally proven.</text>
</comment>
<feature type="binding site" evidence="5">
    <location>
        <position position="139"/>
    </location>
    <ligand>
        <name>Mo-molybdopterin</name>
        <dbReference type="ChEBI" id="CHEBI:71302"/>
    </ligand>
    <ligandPart>
        <name>Mo</name>
        <dbReference type="ChEBI" id="CHEBI:28685"/>
    </ligandPart>
</feature>
<comment type="catalytic activity">
    <reaction evidence="5">
        <text>L-methionyl-[protein] + a quinone + H2O = L-methionyl-(S)-S-oxide-[protein] + a quinol</text>
        <dbReference type="Rhea" id="RHEA:51292"/>
        <dbReference type="Rhea" id="RHEA-COMP:12313"/>
        <dbReference type="Rhea" id="RHEA-COMP:12315"/>
        <dbReference type="ChEBI" id="CHEBI:15377"/>
        <dbReference type="ChEBI" id="CHEBI:16044"/>
        <dbReference type="ChEBI" id="CHEBI:24646"/>
        <dbReference type="ChEBI" id="CHEBI:44120"/>
        <dbReference type="ChEBI" id="CHEBI:132124"/>
    </reaction>
</comment>
<keyword evidence="2 5" id="KW-0479">Metal-binding</keyword>
<evidence type="ECO:0000256" key="1">
    <source>
        <dbReference type="ARBA" id="ARBA00022505"/>
    </source>
</evidence>
<comment type="cofactor">
    <cofactor evidence="5">
        <name>Mo-molybdopterin</name>
        <dbReference type="ChEBI" id="CHEBI:71302"/>
    </cofactor>
    <text evidence="5">Binds 1 Mo-molybdopterin (Mo-MPT) cofactor per subunit.</text>
</comment>
<evidence type="ECO:0000313" key="8">
    <source>
        <dbReference type="Proteomes" id="UP000256845"/>
    </source>
</evidence>
<dbReference type="EC" id="1.8.5.-" evidence="5"/>
<dbReference type="NCBIfam" id="NF003767">
    <property type="entry name" value="PRK05363.1"/>
    <property type="match status" value="1"/>
</dbReference>
<evidence type="ECO:0000256" key="2">
    <source>
        <dbReference type="ARBA" id="ARBA00022723"/>
    </source>
</evidence>
<keyword evidence="1 5" id="KW-0500">Molybdenum</keyword>
<dbReference type="GO" id="GO:0046872">
    <property type="term" value="F:metal ion binding"/>
    <property type="evidence" value="ECO:0007669"/>
    <property type="project" value="UniProtKB-KW"/>
</dbReference>
<evidence type="ECO:0000259" key="6">
    <source>
        <dbReference type="Pfam" id="PF00174"/>
    </source>
</evidence>
<comment type="catalytic activity">
    <reaction evidence="5">
        <text>L-methionyl-[protein] + a quinone + H2O = L-methionyl-(R)-S-oxide-[protein] + a quinol</text>
        <dbReference type="Rhea" id="RHEA:51296"/>
        <dbReference type="Rhea" id="RHEA-COMP:12313"/>
        <dbReference type="Rhea" id="RHEA-COMP:12314"/>
        <dbReference type="ChEBI" id="CHEBI:15377"/>
        <dbReference type="ChEBI" id="CHEBI:16044"/>
        <dbReference type="ChEBI" id="CHEBI:24646"/>
        <dbReference type="ChEBI" id="CHEBI:45764"/>
        <dbReference type="ChEBI" id="CHEBI:132124"/>
    </reaction>
</comment>
<dbReference type="RefSeq" id="WP_115937285.1">
    <property type="nucleotide sequence ID" value="NZ_QRDW01000006.1"/>
</dbReference>
<feature type="binding site" evidence="5">
    <location>
        <begin position="84"/>
        <end position="85"/>
    </location>
    <ligand>
        <name>Mo-molybdopterin</name>
        <dbReference type="ChEBI" id="CHEBI:71302"/>
    </ligand>
</feature>
<feature type="binding site" evidence="5">
    <location>
        <begin position="238"/>
        <end position="240"/>
    </location>
    <ligand>
        <name>Mo-molybdopterin</name>
        <dbReference type="ChEBI" id="CHEBI:71302"/>
    </ligand>
</feature>
<dbReference type="Pfam" id="PF00174">
    <property type="entry name" value="Oxidored_molyb"/>
    <property type="match status" value="1"/>
</dbReference>
<comment type="similarity">
    <text evidence="5">Belongs to the MsrP family.</text>
</comment>
<dbReference type="InterPro" id="IPR000572">
    <property type="entry name" value="OxRdtase_Mopterin-bd_dom"/>
</dbReference>
<dbReference type="InterPro" id="IPR022867">
    <property type="entry name" value="MsrP"/>
</dbReference>
<dbReference type="GO" id="GO:0016672">
    <property type="term" value="F:oxidoreductase activity, acting on a sulfur group of donors, quinone or similar compound as acceptor"/>
    <property type="evidence" value="ECO:0007669"/>
    <property type="project" value="UniProtKB-UniRule"/>
</dbReference>
<proteinExistence type="inferred from homology"/>
<gene>
    <name evidence="5" type="primary">msrP</name>
    <name evidence="7" type="ORF">DFP90_10653</name>
</gene>
<accession>A0A3D9HJI4</accession>
<sequence length="321" mass="36192">MLLKEKKTWALPYSAVTPKADYLNRRDILKAMGMAAAAGTGLAMGFRPSGARAAGKALEYRKTGYSVDEPLTDRELATQYNNFYEFTTSKEAVVAEARDFNTSPWTVKVSGLADKTGTYDLADLIDYNALEERIYRFRCVETWSMIVPWIGVPLADVVKKLGPQPGAKYVRFQTLVDEEQMPGLNRINIPWPYQEGLRMDEAMNALPLLTVGMYGEILPNQNGAPIRLIVPWKYGFKSIKSIVGLHFTDQEPKTTWNILAPNEYGFYANVNPDVSHPRWSQSSERRLGAGLFDGREDTLFMNGYADEVVSLYDGMDLKKHY</sequence>
<dbReference type="HAMAP" id="MF_01206">
    <property type="entry name" value="MsrP"/>
    <property type="match status" value="1"/>
</dbReference>
<evidence type="ECO:0000313" key="7">
    <source>
        <dbReference type="EMBL" id="RED49076.1"/>
    </source>
</evidence>
<organism evidence="7 8">
    <name type="scientific">Aestuariispira insulae</name>
    <dbReference type="NCBI Taxonomy" id="1461337"/>
    <lineage>
        <taxon>Bacteria</taxon>
        <taxon>Pseudomonadati</taxon>
        <taxon>Pseudomonadota</taxon>
        <taxon>Alphaproteobacteria</taxon>
        <taxon>Rhodospirillales</taxon>
        <taxon>Kiloniellaceae</taxon>
        <taxon>Aestuariispira</taxon>
    </lineage>
</organism>
<keyword evidence="3 5" id="KW-0732">Signal</keyword>
<evidence type="ECO:0000256" key="3">
    <source>
        <dbReference type="ARBA" id="ARBA00022729"/>
    </source>
</evidence>
<keyword evidence="4 5" id="KW-0560">Oxidoreductase</keyword>
<dbReference type="InterPro" id="IPR036374">
    <property type="entry name" value="OxRdtase_Mopterin-bd_sf"/>
</dbReference>
<comment type="caution">
    <text evidence="7">The sequence shown here is derived from an EMBL/GenBank/DDBJ whole genome shotgun (WGS) entry which is preliminary data.</text>
</comment>
<dbReference type="GO" id="GO:0043546">
    <property type="term" value="F:molybdopterin cofactor binding"/>
    <property type="evidence" value="ECO:0007669"/>
    <property type="project" value="UniProtKB-UniRule"/>
</dbReference>
<dbReference type="PROSITE" id="PS51318">
    <property type="entry name" value="TAT"/>
    <property type="match status" value="1"/>
</dbReference>
<dbReference type="PANTHER" id="PTHR43032">
    <property type="entry name" value="PROTEIN-METHIONINE-SULFOXIDE REDUCTASE"/>
    <property type="match status" value="1"/>
</dbReference>
<dbReference type="AlphaFoldDB" id="A0A3D9HJI4"/>
<dbReference type="InterPro" id="IPR006311">
    <property type="entry name" value="TAT_signal"/>
</dbReference>